<dbReference type="PROSITE" id="PS51007">
    <property type="entry name" value="CYTC"/>
    <property type="match status" value="1"/>
</dbReference>
<reference evidence="8" key="1">
    <citation type="submission" date="2016-11" db="EMBL/GenBank/DDBJ databases">
        <authorList>
            <person name="Varghese N."/>
            <person name="Submissions S."/>
        </authorList>
    </citation>
    <scope>NUCLEOTIDE SEQUENCE [LARGE SCALE GENOMIC DNA]</scope>
    <source>
        <strain evidence="8">DSM 25330</strain>
    </source>
</reference>
<keyword evidence="3 4" id="KW-0408">Iron</keyword>
<dbReference type="SUPFAM" id="SSF46626">
    <property type="entry name" value="Cytochrome c"/>
    <property type="match status" value="1"/>
</dbReference>
<evidence type="ECO:0000313" key="7">
    <source>
        <dbReference type="EMBL" id="SHG56536.1"/>
    </source>
</evidence>
<dbReference type="GO" id="GO:0046872">
    <property type="term" value="F:metal ion binding"/>
    <property type="evidence" value="ECO:0007669"/>
    <property type="project" value="UniProtKB-KW"/>
</dbReference>
<dbReference type="Proteomes" id="UP000184522">
    <property type="component" value="Unassembled WGS sequence"/>
</dbReference>
<keyword evidence="2 4" id="KW-0479">Metal-binding</keyword>
<feature type="transmembrane region" description="Helical" evidence="5">
    <location>
        <begin position="12"/>
        <end position="31"/>
    </location>
</feature>
<evidence type="ECO:0000313" key="8">
    <source>
        <dbReference type="Proteomes" id="UP000184522"/>
    </source>
</evidence>
<evidence type="ECO:0000256" key="3">
    <source>
        <dbReference type="ARBA" id="ARBA00023004"/>
    </source>
</evidence>
<dbReference type="GO" id="GO:0020037">
    <property type="term" value="F:heme binding"/>
    <property type="evidence" value="ECO:0007669"/>
    <property type="project" value="InterPro"/>
</dbReference>
<dbReference type="GO" id="GO:0009055">
    <property type="term" value="F:electron transfer activity"/>
    <property type="evidence" value="ECO:0007669"/>
    <property type="project" value="InterPro"/>
</dbReference>
<evidence type="ECO:0000256" key="2">
    <source>
        <dbReference type="ARBA" id="ARBA00022723"/>
    </source>
</evidence>
<evidence type="ECO:0000259" key="6">
    <source>
        <dbReference type="PROSITE" id="PS51007"/>
    </source>
</evidence>
<accession>A0A1M5KUY0</accession>
<organism evidence="7 8">
    <name type="scientific">Winogradskyella jejuensis</name>
    <dbReference type="NCBI Taxonomy" id="1089305"/>
    <lineage>
        <taxon>Bacteria</taxon>
        <taxon>Pseudomonadati</taxon>
        <taxon>Bacteroidota</taxon>
        <taxon>Flavobacteriia</taxon>
        <taxon>Flavobacteriales</taxon>
        <taxon>Flavobacteriaceae</taxon>
        <taxon>Winogradskyella</taxon>
    </lineage>
</organism>
<keyword evidence="5" id="KW-0472">Membrane</keyword>
<keyword evidence="5" id="KW-0812">Transmembrane</keyword>
<evidence type="ECO:0000256" key="5">
    <source>
        <dbReference type="SAM" id="Phobius"/>
    </source>
</evidence>
<gene>
    <name evidence="7" type="ORF">SAMN05444148_0440</name>
</gene>
<keyword evidence="5" id="KW-1133">Transmembrane helix</keyword>
<name>A0A1M5KUY0_9FLAO</name>
<keyword evidence="1 4" id="KW-0349">Heme</keyword>
<sequence length="146" mass="16443">MVWSVNRGTQIKLIVLSSLIVILVIYNRLIYSSHSYTPSIALSPKAITGQNLWQRNNCWSCHQIYGLGGYLGPDLTNIYSNPNKGPDYISTFLNSGVQSMPVYNFSNSEKEAIIEYLKAIDQSGVYPNKESVIEATGWVKIKYKDE</sequence>
<dbReference type="EMBL" id="FQWS01000001">
    <property type="protein sequence ID" value="SHG56536.1"/>
    <property type="molecule type" value="Genomic_DNA"/>
</dbReference>
<dbReference type="Pfam" id="PF13442">
    <property type="entry name" value="Cytochrome_CBB3"/>
    <property type="match status" value="1"/>
</dbReference>
<proteinExistence type="predicted"/>
<dbReference type="Gene3D" id="1.10.760.10">
    <property type="entry name" value="Cytochrome c-like domain"/>
    <property type="match status" value="1"/>
</dbReference>
<protein>
    <submittedName>
        <fullName evidence="7">Nitric oxide reductase subunit C</fullName>
    </submittedName>
</protein>
<dbReference type="InterPro" id="IPR036909">
    <property type="entry name" value="Cyt_c-like_dom_sf"/>
</dbReference>
<dbReference type="InterPro" id="IPR009056">
    <property type="entry name" value="Cyt_c-like_dom"/>
</dbReference>
<feature type="domain" description="Cytochrome c" evidence="6">
    <location>
        <begin position="44"/>
        <end position="121"/>
    </location>
</feature>
<dbReference type="STRING" id="1089305.SAMN05444148_0440"/>
<dbReference type="AlphaFoldDB" id="A0A1M5KUY0"/>
<evidence type="ECO:0000256" key="4">
    <source>
        <dbReference type="PROSITE-ProRule" id="PRU00433"/>
    </source>
</evidence>
<keyword evidence="8" id="KW-1185">Reference proteome</keyword>
<evidence type="ECO:0000256" key="1">
    <source>
        <dbReference type="ARBA" id="ARBA00022617"/>
    </source>
</evidence>